<evidence type="ECO:0000313" key="4">
    <source>
        <dbReference type="Proteomes" id="UP001151760"/>
    </source>
</evidence>
<feature type="compositionally biased region" description="Basic residues" evidence="1">
    <location>
        <begin position="1"/>
        <end position="11"/>
    </location>
</feature>
<comment type="caution">
    <text evidence="3">The sequence shown here is derived from an EMBL/GenBank/DDBJ whole genome shotgun (WGS) entry which is preliminary data.</text>
</comment>
<dbReference type="InterPro" id="IPR005162">
    <property type="entry name" value="Retrotrans_gag_dom"/>
</dbReference>
<evidence type="ECO:0000259" key="2">
    <source>
        <dbReference type="PROSITE" id="PS50994"/>
    </source>
</evidence>
<reference evidence="3" key="2">
    <citation type="submission" date="2022-01" db="EMBL/GenBank/DDBJ databases">
        <authorList>
            <person name="Yamashiro T."/>
            <person name="Shiraishi A."/>
            <person name="Satake H."/>
            <person name="Nakayama K."/>
        </authorList>
    </citation>
    <scope>NUCLEOTIDE SEQUENCE</scope>
</reference>
<dbReference type="SUPFAM" id="SSF53098">
    <property type="entry name" value="Ribonuclease H-like"/>
    <property type="match status" value="1"/>
</dbReference>
<dbReference type="Gene3D" id="3.30.420.10">
    <property type="entry name" value="Ribonuclease H-like superfamily/Ribonuclease H"/>
    <property type="match status" value="1"/>
</dbReference>
<sequence length="1359" mass="153787">MRTRSQARRLRQQQQVPPNLVEPPKDTMADNRTMAELLQAPTEGYEDAIVVPEIAAANFEIKHGLLTLVQNKQFFGHDKEDPHAHIRYFNKITSTLRYPNVPTTSIKLMLFPFSLEGAARIWLEKEPPRSIQTWDDLVAKFINQFFPPSKTTNLRNEITNFKQRFDESFSEAWDRFKDLLRACPHHGFSELHQLDTFYNALNVNDQDSLNSAAGGNFLDKRPADCSSIIESKSKVRHSRSKAIVAKVSTSASTSGVSPDVAELKDMVRALLLDKQTSPVPAPAPVKAVEQSCVTCGGAHSYRNCPATDSNNYRDNIQEYVSQAAAANFNQGNSGYRPPPMANQIRPPGFPPMQHNNQANNQNRWNQNQNRGNGYNQGQIQRPQVQQQAPMYQPPVNQHPAYQAPAHQASGVSKTDFESYVKANDAVMQNMQNQMTKITDLLTKIVNYNQASTSSSGSLPSNTIANPKGELKAITTRNRVVMSSASSAISYTSVYTDPELGRVFWGADDEEISDGGISRVIVYGYDGLPMQPVAPPSLDYIPGPEDPQTSPVPQVEDERKPMIIQAHDPDYVLEPMYPEYIPLEDEHVFLAEESDPEEDPEEYRMMRQRWMRPRRTRRKRGWSTPRAGHSTAVVASASRPPEAEVERLLAMTTPSPSPPISLSPPFVEERLARFMALPAHSLPPPMPSPLPPSSGCPTKIQTLRIVSTQALVDAVTTALPSPPLPPLPPSLYIPPPYLSEDEGQIMGLSVPWMLKRDNTGLVRLGMVLGILGWIRRRQFLRTLYLLLEDAQDGRTRISQRVAIDSQQDGKEHEEHLKAILELLKKEKLYAKFLKCIVDDYKSAHVLPIRENDLLDKLARLYLNWIVARHGIPVSIIYDRDGRFTSNFWRSFQKALGTEISMSTAYHPETDGQSERTIQTLEDMLRACVIDFGKGWVKHLPLAKFSYNNNYHASIKAVPYEALYGRKCRSPVCLGRNRQKSYADLKRKPMEFEVGDRVMLKVSPWKGVVRFVTPSDIQYSAATQIWGCYNPNQHLKDFLKLVDSLDLDGSITIYEDLTTRFLAQFFPSRRTAKLRNDILMFHQHHGESLSEAWTRFKDLLQKCEIDCAASGKLRNKNADESWEIIENLALYNHEGWNDTKESIKPHRINEKLIDGLVDKNRFNDSLSGARAGKKKGKTYNVLPRGPVYDAILKKKITKKEDIGGNFEINLASMRTYTRECVPAKTENRLSLAITRNLPLGIVEDILVEIAEHVYPVDFVILNIKEDEKRPFILGTPFLTTAKAVIKFDKGTITLRFGKSKISFHKIPESPNTIERGVKNNIEPIAPTMTVNRLVLEWEERIRLHQEREIEVIFDEKKLGSS</sequence>
<keyword evidence="3" id="KW-0808">Transferase</keyword>
<gene>
    <name evidence="3" type="ORF">Tco_0843035</name>
</gene>
<dbReference type="GO" id="GO:0003964">
    <property type="term" value="F:RNA-directed DNA polymerase activity"/>
    <property type="evidence" value="ECO:0007669"/>
    <property type="project" value="UniProtKB-KW"/>
</dbReference>
<dbReference type="InterPro" id="IPR021109">
    <property type="entry name" value="Peptidase_aspartic_dom_sf"/>
</dbReference>
<evidence type="ECO:0000313" key="3">
    <source>
        <dbReference type="EMBL" id="GJT08573.1"/>
    </source>
</evidence>
<reference evidence="3" key="1">
    <citation type="journal article" date="2022" name="Int. J. Mol. Sci.">
        <title>Draft Genome of Tanacetum Coccineum: Genomic Comparison of Closely Related Tanacetum-Family Plants.</title>
        <authorList>
            <person name="Yamashiro T."/>
            <person name="Shiraishi A."/>
            <person name="Nakayama K."/>
            <person name="Satake H."/>
        </authorList>
    </citation>
    <scope>NUCLEOTIDE SEQUENCE</scope>
</reference>
<dbReference type="Gene3D" id="2.40.70.10">
    <property type="entry name" value="Acid Proteases"/>
    <property type="match status" value="1"/>
</dbReference>
<keyword evidence="3" id="KW-0695">RNA-directed DNA polymerase</keyword>
<dbReference type="InterPro" id="IPR012337">
    <property type="entry name" value="RNaseH-like_sf"/>
</dbReference>
<dbReference type="EMBL" id="BQNB010012841">
    <property type="protein sequence ID" value="GJT08573.1"/>
    <property type="molecule type" value="Genomic_DNA"/>
</dbReference>
<evidence type="ECO:0000256" key="1">
    <source>
        <dbReference type="SAM" id="MobiDB-lite"/>
    </source>
</evidence>
<dbReference type="Pfam" id="PF03732">
    <property type="entry name" value="Retrotrans_gag"/>
    <property type="match status" value="2"/>
</dbReference>
<dbReference type="PANTHER" id="PTHR33223">
    <property type="entry name" value="CCHC-TYPE DOMAIN-CONTAINING PROTEIN"/>
    <property type="match status" value="1"/>
</dbReference>
<organism evidence="3 4">
    <name type="scientific">Tanacetum coccineum</name>
    <dbReference type="NCBI Taxonomy" id="301880"/>
    <lineage>
        <taxon>Eukaryota</taxon>
        <taxon>Viridiplantae</taxon>
        <taxon>Streptophyta</taxon>
        <taxon>Embryophyta</taxon>
        <taxon>Tracheophyta</taxon>
        <taxon>Spermatophyta</taxon>
        <taxon>Magnoliopsida</taxon>
        <taxon>eudicotyledons</taxon>
        <taxon>Gunneridae</taxon>
        <taxon>Pentapetalae</taxon>
        <taxon>asterids</taxon>
        <taxon>campanulids</taxon>
        <taxon>Asterales</taxon>
        <taxon>Asteraceae</taxon>
        <taxon>Asteroideae</taxon>
        <taxon>Anthemideae</taxon>
        <taxon>Anthemidinae</taxon>
        <taxon>Tanacetum</taxon>
    </lineage>
</organism>
<keyword evidence="3" id="KW-0548">Nucleotidyltransferase</keyword>
<feature type="region of interest" description="Disordered" evidence="1">
    <location>
        <begin position="615"/>
        <end position="640"/>
    </location>
</feature>
<dbReference type="Proteomes" id="UP001151760">
    <property type="component" value="Unassembled WGS sequence"/>
</dbReference>
<name>A0ABQ5B260_9ASTR</name>
<feature type="domain" description="Integrase catalytic" evidence="2">
    <location>
        <begin position="807"/>
        <end position="965"/>
    </location>
</feature>
<feature type="region of interest" description="Disordered" evidence="1">
    <location>
        <begin position="346"/>
        <end position="409"/>
    </location>
</feature>
<keyword evidence="4" id="KW-1185">Reference proteome</keyword>
<accession>A0ABQ5B260</accession>
<feature type="compositionally biased region" description="Low complexity" evidence="1">
    <location>
        <begin position="353"/>
        <end position="408"/>
    </location>
</feature>
<proteinExistence type="predicted"/>
<feature type="region of interest" description="Disordered" evidence="1">
    <location>
        <begin position="1"/>
        <end position="30"/>
    </location>
</feature>
<protein>
    <submittedName>
        <fullName evidence="3">Reverse transcriptase domain-containing protein</fullName>
    </submittedName>
</protein>
<dbReference type="InterPro" id="IPR036397">
    <property type="entry name" value="RNaseH_sf"/>
</dbReference>
<dbReference type="InterPro" id="IPR001584">
    <property type="entry name" value="Integrase_cat-core"/>
</dbReference>
<dbReference type="PROSITE" id="PS50994">
    <property type="entry name" value="INTEGRASE"/>
    <property type="match status" value="1"/>
</dbReference>
<dbReference type="PANTHER" id="PTHR33223:SF11">
    <property type="entry name" value="ELEMENT PROTEIN, PUTATIVE-RELATED"/>
    <property type="match status" value="1"/>
</dbReference>